<dbReference type="EC" id="5.2.1.8" evidence="2"/>
<accession>A0A1F5P3W5</accession>
<keyword evidence="5 6" id="KW-0413">Isomerase</keyword>
<dbReference type="PANTHER" id="PTHR47245:SF1">
    <property type="entry name" value="FOLDASE PROTEIN PRSA"/>
    <property type="match status" value="1"/>
</dbReference>
<evidence type="ECO:0000256" key="6">
    <source>
        <dbReference type="PROSITE-ProRule" id="PRU00278"/>
    </source>
</evidence>
<keyword evidence="4 6" id="KW-0697">Rotamase</keyword>
<evidence type="ECO:0000256" key="3">
    <source>
        <dbReference type="ARBA" id="ARBA00022729"/>
    </source>
</evidence>
<dbReference type="SUPFAM" id="SSF109998">
    <property type="entry name" value="Triger factor/SurA peptide-binding domain-like"/>
    <property type="match status" value="1"/>
</dbReference>
<dbReference type="SUPFAM" id="SSF54534">
    <property type="entry name" value="FKBP-like"/>
    <property type="match status" value="1"/>
</dbReference>
<dbReference type="STRING" id="1817832.A3J48_03695"/>
<dbReference type="Proteomes" id="UP000176786">
    <property type="component" value="Unassembled WGS sequence"/>
</dbReference>
<comment type="catalytic activity">
    <reaction evidence="1">
        <text>[protein]-peptidylproline (omega=180) = [protein]-peptidylproline (omega=0)</text>
        <dbReference type="Rhea" id="RHEA:16237"/>
        <dbReference type="Rhea" id="RHEA-COMP:10747"/>
        <dbReference type="Rhea" id="RHEA-COMP:10748"/>
        <dbReference type="ChEBI" id="CHEBI:83833"/>
        <dbReference type="ChEBI" id="CHEBI:83834"/>
        <dbReference type="EC" id="5.2.1.8"/>
    </reaction>
</comment>
<evidence type="ECO:0000313" key="9">
    <source>
        <dbReference type="Proteomes" id="UP000176786"/>
    </source>
</evidence>
<comment type="caution">
    <text evidence="8">The sequence shown here is derived from an EMBL/GenBank/DDBJ whole genome shotgun (WGS) entry which is preliminary data.</text>
</comment>
<evidence type="ECO:0000256" key="5">
    <source>
        <dbReference type="ARBA" id="ARBA00023235"/>
    </source>
</evidence>
<dbReference type="InterPro" id="IPR027304">
    <property type="entry name" value="Trigger_fact/SurA_dom_sf"/>
</dbReference>
<evidence type="ECO:0000256" key="2">
    <source>
        <dbReference type="ARBA" id="ARBA00013194"/>
    </source>
</evidence>
<dbReference type="AlphaFoldDB" id="A0A1F5P3W5"/>
<organism evidence="8 9">
    <name type="scientific">Candidatus Doudnabacteria bacterium RIFCSPHIGHO2_02_FULL_46_11</name>
    <dbReference type="NCBI Taxonomy" id="1817832"/>
    <lineage>
        <taxon>Bacteria</taxon>
        <taxon>Candidatus Doudnaibacteriota</taxon>
    </lineage>
</organism>
<gene>
    <name evidence="8" type="ORF">A3J48_03695</name>
</gene>
<reference evidence="8 9" key="1">
    <citation type="journal article" date="2016" name="Nat. Commun.">
        <title>Thousands of microbial genomes shed light on interconnected biogeochemical processes in an aquifer system.</title>
        <authorList>
            <person name="Anantharaman K."/>
            <person name="Brown C.T."/>
            <person name="Hug L.A."/>
            <person name="Sharon I."/>
            <person name="Castelle C.J."/>
            <person name="Probst A.J."/>
            <person name="Thomas B.C."/>
            <person name="Singh A."/>
            <person name="Wilkins M.J."/>
            <person name="Karaoz U."/>
            <person name="Brodie E.L."/>
            <person name="Williams K.H."/>
            <person name="Hubbard S.S."/>
            <person name="Banfield J.F."/>
        </authorList>
    </citation>
    <scope>NUCLEOTIDE SEQUENCE [LARGE SCALE GENOMIC DNA]</scope>
</reference>
<dbReference type="Pfam" id="PF00639">
    <property type="entry name" value="Rotamase"/>
    <property type="match status" value="1"/>
</dbReference>
<dbReference type="PANTHER" id="PTHR47245">
    <property type="entry name" value="PEPTIDYLPROLYL ISOMERASE"/>
    <property type="match status" value="1"/>
</dbReference>
<name>A0A1F5P3W5_9BACT</name>
<dbReference type="EMBL" id="MFES01000038">
    <property type="protein sequence ID" value="OGE84657.1"/>
    <property type="molecule type" value="Genomic_DNA"/>
</dbReference>
<dbReference type="InterPro" id="IPR000297">
    <property type="entry name" value="PPIase_PpiC"/>
</dbReference>
<sequence>MIVKKQKSLIITLGILVFLGGLSASYFALGNKLPWGAKVWLKIARQVPVPVASVGGLGVKYSALAAAESLDIKNPLDFVIKQASILALARKAGLDVSDDDVADMRETMITSWNMDNTSFLNLIAEKKITDDVFDEVFVKPEVARDLLGLKINKLEGDVTEVENKLRQGEDFAALARVYSDDLVTAPLGGDAGFVAEYEIYAGVWDRSRELKKGDWAGPINTPDGYMFVQRLEQQRSQGDSPEKLHLRIILIESVDFDTWLDDQIEGLKVRIYI</sequence>
<dbReference type="InterPro" id="IPR050245">
    <property type="entry name" value="PrsA_foldase"/>
</dbReference>
<dbReference type="Gene3D" id="3.10.50.40">
    <property type="match status" value="1"/>
</dbReference>
<dbReference type="InterPro" id="IPR046357">
    <property type="entry name" value="PPIase_dom_sf"/>
</dbReference>
<proteinExistence type="predicted"/>
<evidence type="ECO:0000313" key="8">
    <source>
        <dbReference type="EMBL" id="OGE84657.1"/>
    </source>
</evidence>
<evidence type="ECO:0000259" key="7">
    <source>
        <dbReference type="PROSITE" id="PS50198"/>
    </source>
</evidence>
<evidence type="ECO:0000256" key="1">
    <source>
        <dbReference type="ARBA" id="ARBA00000971"/>
    </source>
</evidence>
<keyword evidence="3" id="KW-0732">Signal</keyword>
<feature type="domain" description="PpiC" evidence="7">
    <location>
        <begin position="136"/>
        <end position="232"/>
    </location>
</feature>
<dbReference type="PROSITE" id="PS50198">
    <property type="entry name" value="PPIC_PPIASE_2"/>
    <property type="match status" value="1"/>
</dbReference>
<protein>
    <recommendedName>
        <fullName evidence="2">peptidylprolyl isomerase</fullName>
        <ecNumber evidence="2">5.2.1.8</ecNumber>
    </recommendedName>
</protein>
<dbReference type="GO" id="GO:0003755">
    <property type="term" value="F:peptidyl-prolyl cis-trans isomerase activity"/>
    <property type="evidence" value="ECO:0007669"/>
    <property type="project" value="UniProtKB-KW"/>
</dbReference>
<evidence type="ECO:0000256" key="4">
    <source>
        <dbReference type="ARBA" id="ARBA00023110"/>
    </source>
</evidence>